<dbReference type="OrthoDB" id="9810484at2"/>
<dbReference type="Pfam" id="PF00253">
    <property type="entry name" value="Ribosomal_S14"/>
    <property type="match status" value="1"/>
</dbReference>
<dbReference type="InterPro" id="IPR001209">
    <property type="entry name" value="Ribosomal_uS14"/>
</dbReference>
<accession>A0A3A1Y967</accession>
<evidence type="ECO:0000256" key="2">
    <source>
        <dbReference type="ARBA" id="ARBA00009083"/>
    </source>
</evidence>
<dbReference type="PROSITE" id="PS00527">
    <property type="entry name" value="RIBOSOMAL_S14"/>
    <property type="match status" value="1"/>
</dbReference>
<dbReference type="HAMAP" id="MF_00537">
    <property type="entry name" value="Ribosomal_uS14_1"/>
    <property type="match status" value="1"/>
</dbReference>
<evidence type="ECO:0000313" key="8">
    <source>
        <dbReference type="EMBL" id="RIY34091.1"/>
    </source>
</evidence>
<evidence type="ECO:0000313" key="9">
    <source>
        <dbReference type="Proteomes" id="UP000265691"/>
    </source>
</evidence>
<evidence type="ECO:0000256" key="6">
    <source>
        <dbReference type="ARBA" id="ARBA00047110"/>
    </source>
</evidence>
<keyword evidence="9" id="KW-1185">Reference proteome</keyword>
<dbReference type="EMBL" id="NRHC01000016">
    <property type="protein sequence ID" value="RIY34091.1"/>
    <property type="molecule type" value="Genomic_DNA"/>
</dbReference>
<dbReference type="FunFam" id="1.10.287.1480:FF:000001">
    <property type="entry name" value="30S ribosomal protein S14"/>
    <property type="match status" value="1"/>
</dbReference>
<dbReference type="RefSeq" id="WP_119524475.1">
    <property type="nucleotide sequence ID" value="NZ_NRHC01000016.1"/>
</dbReference>
<dbReference type="NCBIfam" id="NF006477">
    <property type="entry name" value="PRK08881.1"/>
    <property type="match status" value="1"/>
</dbReference>
<keyword evidence="4 7" id="KW-0687">Ribonucleoprotein</keyword>
<dbReference type="Gene3D" id="1.10.287.1480">
    <property type="match status" value="1"/>
</dbReference>
<dbReference type="GO" id="GO:0015935">
    <property type="term" value="C:small ribosomal subunit"/>
    <property type="evidence" value="ECO:0007669"/>
    <property type="project" value="TreeGrafter"/>
</dbReference>
<dbReference type="Proteomes" id="UP000265691">
    <property type="component" value="Unassembled WGS sequence"/>
</dbReference>
<comment type="similarity">
    <text evidence="2 7">Belongs to the universal ribosomal protein uS14 family.</text>
</comment>
<dbReference type="GO" id="GO:0006412">
    <property type="term" value="P:translation"/>
    <property type="evidence" value="ECO:0007669"/>
    <property type="project" value="UniProtKB-UniRule"/>
</dbReference>
<evidence type="ECO:0000256" key="1">
    <source>
        <dbReference type="ARBA" id="ARBA00003686"/>
    </source>
</evidence>
<organism evidence="8 9">
    <name type="scientific">Psittacicella hinzii</name>
    <dbReference type="NCBI Taxonomy" id="2028575"/>
    <lineage>
        <taxon>Bacteria</taxon>
        <taxon>Pseudomonadati</taxon>
        <taxon>Pseudomonadota</taxon>
        <taxon>Gammaproteobacteria</taxon>
        <taxon>Pasteurellales</taxon>
        <taxon>Psittacicellaceae</taxon>
        <taxon>Psittacicella</taxon>
    </lineage>
</organism>
<dbReference type="GO" id="GO:0005737">
    <property type="term" value="C:cytoplasm"/>
    <property type="evidence" value="ECO:0007669"/>
    <property type="project" value="UniProtKB-ARBA"/>
</dbReference>
<dbReference type="InterPro" id="IPR018271">
    <property type="entry name" value="Ribosomal_uS14_CS"/>
</dbReference>
<dbReference type="AlphaFoldDB" id="A0A3A1Y967"/>
<dbReference type="PANTHER" id="PTHR19836">
    <property type="entry name" value="30S RIBOSOMAL PROTEIN S14"/>
    <property type="match status" value="1"/>
</dbReference>
<keyword evidence="7" id="KW-0694">RNA-binding</keyword>
<protein>
    <recommendedName>
        <fullName evidence="5 7">Small ribosomal subunit protein uS14</fullName>
    </recommendedName>
</protein>
<dbReference type="PANTHER" id="PTHR19836:SF19">
    <property type="entry name" value="SMALL RIBOSOMAL SUBUNIT PROTEIN US14M"/>
    <property type="match status" value="1"/>
</dbReference>
<dbReference type="GO" id="GO:0003735">
    <property type="term" value="F:structural constituent of ribosome"/>
    <property type="evidence" value="ECO:0007669"/>
    <property type="project" value="InterPro"/>
</dbReference>
<evidence type="ECO:0000256" key="7">
    <source>
        <dbReference type="HAMAP-Rule" id="MF_00537"/>
    </source>
</evidence>
<dbReference type="InterPro" id="IPR023036">
    <property type="entry name" value="Ribosomal_uS14_bac/plastid"/>
</dbReference>
<comment type="function">
    <text evidence="1 7">Binds 16S rRNA, required for the assembly of 30S particles and may also be responsible for determining the conformation of the 16S rRNA at the A site.</text>
</comment>
<dbReference type="GO" id="GO:0019843">
    <property type="term" value="F:rRNA binding"/>
    <property type="evidence" value="ECO:0007669"/>
    <property type="project" value="UniProtKB-UniRule"/>
</dbReference>
<keyword evidence="3 7" id="KW-0689">Ribosomal protein</keyword>
<gene>
    <name evidence="7" type="primary">rpsN</name>
    <name evidence="8" type="ORF">CKF54_01250</name>
</gene>
<evidence type="ECO:0000256" key="3">
    <source>
        <dbReference type="ARBA" id="ARBA00022980"/>
    </source>
</evidence>
<evidence type="ECO:0000256" key="4">
    <source>
        <dbReference type="ARBA" id="ARBA00023274"/>
    </source>
</evidence>
<sequence>MAKQSMKAREVKRAKLAAKYADKRAELKALINSPSTSDEDRWNAVLKLQTLPRDSSPSRQRNRCAITGRPRGYQRKFGLSRTKIRELAMSGEIPGLRKASW</sequence>
<comment type="subunit">
    <text evidence="6 7">Part of the 30S ribosomal subunit. Contacts proteins S3 and S10.</text>
</comment>
<reference evidence="8 9" key="1">
    <citation type="submission" date="2017-08" db="EMBL/GenBank/DDBJ databases">
        <title>Reclassification of Bisgaard taxon 37 and 44.</title>
        <authorList>
            <person name="Christensen H."/>
        </authorList>
    </citation>
    <scope>NUCLEOTIDE SEQUENCE [LARGE SCALE GENOMIC DNA]</scope>
    <source>
        <strain evidence="8 9">B96_3</strain>
    </source>
</reference>
<dbReference type="SUPFAM" id="SSF57716">
    <property type="entry name" value="Glucocorticoid receptor-like (DNA-binding domain)"/>
    <property type="match status" value="1"/>
</dbReference>
<name>A0A3A1Y967_9GAMM</name>
<keyword evidence="7" id="KW-0699">rRNA-binding</keyword>
<evidence type="ECO:0000256" key="5">
    <source>
        <dbReference type="ARBA" id="ARBA00035167"/>
    </source>
</evidence>
<proteinExistence type="inferred from homology"/>
<comment type="caution">
    <text evidence="8">The sequence shown here is derived from an EMBL/GenBank/DDBJ whole genome shotgun (WGS) entry which is preliminary data.</text>
</comment>